<dbReference type="PANTHER" id="PTHR11707:SF28">
    <property type="entry name" value="60 KDA LYSOPHOSPHOLIPASE"/>
    <property type="match status" value="1"/>
</dbReference>
<name>A0A127F815_STEDE</name>
<dbReference type="EMBL" id="CP011971">
    <property type="protein sequence ID" value="AMN46564.1"/>
    <property type="molecule type" value="Genomic_DNA"/>
</dbReference>
<feature type="active site" description="O-isoaspartyl threonine intermediate" evidence="1">
    <location>
        <position position="16"/>
    </location>
</feature>
<gene>
    <name evidence="4" type="ORF">ACG33_05520</name>
</gene>
<evidence type="ECO:0000313" key="5">
    <source>
        <dbReference type="Proteomes" id="UP000070250"/>
    </source>
</evidence>
<feature type="domain" description="L-asparaginase N-terminal" evidence="3">
    <location>
        <begin position="8"/>
        <end position="158"/>
    </location>
</feature>
<dbReference type="Gene3D" id="3.40.50.1170">
    <property type="entry name" value="L-asparaginase, N-terminal domain"/>
    <property type="match status" value="1"/>
</dbReference>
<feature type="binding site" evidence="2">
    <location>
        <begin position="87"/>
        <end position="88"/>
    </location>
    <ligand>
        <name>substrate</name>
    </ligand>
</feature>
<dbReference type="RefSeq" id="WP_066919393.1">
    <property type="nucleotide sequence ID" value="NZ_CP011971.1"/>
</dbReference>
<dbReference type="SUPFAM" id="SSF53774">
    <property type="entry name" value="Glutaminase/Asparaginase"/>
    <property type="match status" value="1"/>
</dbReference>
<dbReference type="GO" id="GO:0004067">
    <property type="term" value="F:asparaginase activity"/>
    <property type="evidence" value="ECO:0007669"/>
    <property type="project" value="UniProtKB-UniRule"/>
</dbReference>
<evidence type="ECO:0000259" key="3">
    <source>
        <dbReference type="Pfam" id="PF00710"/>
    </source>
</evidence>
<dbReference type="KEGG" id="sdf:ACG33_05520"/>
<evidence type="ECO:0000313" key="4">
    <source>
        <dbReference type="EMBL" id="AMN46564.1"/>
    </source>
</evidence>
<dbReference type="Pfam" id="PF00710">
    <property type="entry name" value="Asparaginase"/>
    <property type="match status" value="1"/>
</dbReference>
<dbReference type="Proteomes" id="UP000070250">
    <property type="component" value="Chromosome"/>
</dbReference>
<dbReference type="PANTHER" id="PTHR11707">
    <property type="entry name" value="L-ASPARAGINASE"/>
    <property type="match status" value="1"/>
</dbReference>
<protein>
    <submittedName>
        <fullName evidence="4">Asparaginase</fullName>
    </submittedName>
</protein>
<dbReference type="InterPro" id="IPR037152">
    <property type="entry name" value="L-asparaginase_N_sf"/>
</dbReference>
<evidence type="ECO:0000256" key="2">
    <source>
        <dbReference type="PIRSR" id="PIRSR001220-2"/>
    </source>
</evidence>
<feature type="binding site" evidence="2">
    <location>
        <position position="58"/>
    </location>
    <ligand>
        <name>substrate</name>
    </ligand>
</feature>
<sequence>MREDSGFIAVVTTGGTIDKIYFDALSSYQVGESFVEKLLEAANVACPYRVIELMRKDSLELEDQDRVRLRAAIEALQTRRIVVTHGTDTMTLSAAALAPLSDRTIVLTGALSPARFTQSDAAFNLGMAFAAAQMLPAGVYIAMNGQVFAGDRVRKDRALGRFVALDPAPRLDVGAGGAEP</sequence>
<dbReference type="PIRSF" id="PIRSF001220">
    <property type="entry name" value="L-ASNase_gatD"/>
    <property type="match status" value="1"/>
</dbReference>
<organism evidence="4 5">
    <name type="scientific">Steroidobacter denitrificans</name>
    <dbReference type="NCBI Taxonomy" id="465721"/>
    <lineage>
        <taxon>Bacteria</taxon>
        <taxon>Pseudomonadati</taxon>
        <taxon>Pseudomonadota</taxon>
        <taxon>Gammaproteobacteria</taxon>
        <taxon>Steroidobacterales</taxon>
        <taxon>Steroidobacteraceae</taxon>
        <taxon>Steroidobacter</taxon>
    </lineage>
</organism>
<dbReference type="PIRSF" id="PIRSF500176">
    <property type="entry name" value="L_ASNase"/>
    <property type="match status" value="1"/>
</dbReference>
<dbReference type="AlphaFoldDB" id="A0A127F815"/>
<dbReference type="SMART" id="SM00870">
    <property type="entry name" value="Asparaginase"/>
    <property type="match status" value="1"/>
</dbReference>
<dbReference type="PRINTS" id="PR00139">
    <property type="entry name" value="ASNGLNASE"/>
</dbReference>
<dbReference type="STRING" id="465721.ACG33_05520"/>
<dbReference type="InterPro" id="IPR036152">
    <property type="entry name" value="Asp/glu_Ase-like_sf"/>
</dbReference>
<keyword evidence="5" id="KW-1185">Reference proteome</keyword>
<dbReference type="PATRIC" id="fig|465721.4.peg.1175"/>
<evidence type="ECO:0000256" key="1">
    <source>
        <dbReference type="PIRSR" id="PIRSR001220-1"/>
    </source>
</evidence>
<dbReference type="OrthoDB" id="9788068at2"/>
<proteinExistence type="predicted"/>
<reference evidence="4 5" key="1">
    <citation type="submission" date="2015-06" db="EMBL/GenBank/DDBJ databases">
        <title>A Comprehensive Approach to Explore the Metabolic and Phylogenetic Diversity of Bacterial Steroid Degradation in the Environment: Testosterone as an Example.</title>
        <authorList>
            <person name="Yang F.-C."/>
            <person name="Chen Y.-L."/>
            <person name="Yu C.-P."/>
            <person name="Tang S.-L."/>
            <person name="Wang P.-H."/>
            <person name="Ismail W."/>
            <person name="Wang C.-H."/>
            <person name="Yang C.-Y."/>
            <person name="Chiang Y.-R."/>
        </authorList>
    </citation>
    <scope>NUCLEOTIDE SEQUENCE [LARGE SCALE GENOMIC DNA]</scope>
    <source>
        <strain evidence="4 5">DSM 18526</strain>
    </source>
</reference>
<dbReference type="InterPro" id="IPR006034">
    <property type="entry name" value="Asparaginase/glutaminase-like"/>
</dbReference>
<accession>A0A127F815</accession>
<dbReference type="InterPro" id="IPR027474">
    <property type="entry name" value="L-asparaginase_N"/>
</dbReference>
<dbReference type="PROSITE" id="PS51732">
    <property type="entry name" value="ASN_GLN_ASE_3"/>
    <property type="match status" value="1"/>
</dbReference>